<dbReference type="PIRSF" id="PIRSF000654">
    <property type="entry name" value="Integrin-linked_kinase"/>
    <property type="match status" value="1"/>
</dbReference>
<keyword evidence="7" id="KW-0418">Kinase</keyword>
<dbReference type="InParanoid" id="A0A7I4E5D0"/>
<dbReference type="GO" id="GO:0005737">
    <property type="term" value="C:cytoplasm"/>
    <property type="evidence" value="ECO:0007669"/>
    <property type="project" value="UniProtKB-ARBA"/>
</dbReference>
<evidence type="ECO:0000256" key="9">
    <source>
        <dbReference type="ARBA" id="ARBA00047899"/>
    </source>
</evidence>
<keyword evidence="8 12" id="KW-0067">ATP-binding</keyword>
<dbReference type="Proteomes" id="UP000006727">
    <property type="component" value="Chromosome 6"/>
</dbReference>
<keyword evidence="4" id="KW-0808">Transferase</keyword>
<dbReference type="InterPro" id="IPR051681">
    <property type="entry name" value="Ser/Thr_Kinases-Pseudokinases"/>
</dbReference>
<evidence type="ECO:0000256" key="4">
    <source>
        <dbReference type="ARBA" id="ARBA00022679"/>
    </source>
</evidence>
<keyword evidence="3 13" id="KW-0723">Serine/threonine-protein kinase</keyword>
<dbReference type="GO" id="GO:0004674">
    <property type="term" value="F:protein serine/threonine kinase activity"/>
    <property type="evidence" value="ECO:0000318"/>
    <property type="project" value="GO_Central"/>
</dbReference>
<dbReference type="RefSeq" id="XP_024377272.1">
    <property type="nucleotide sequence ID" value="XM_024521504.2"/>
</dbReference>
<dbReference type="PROSITE" id="PS50088">
    <property type="entry name" value="ANK_REPEAT"/>
    <property type="match status" value="1"/>
</dbReference>
<comment type="similarity">
    <text evidence="1">Belongs to the protein kinase superfamily. TKL Ser/Thr protein kinase family.</text>
</comment>
<comment type="catalytic activity">
    <reaction evidence="10">
        <text>L-seryl-[protein] + ATP = O-phospho-L-seryl-[protein] + ADP + H(+)</text>
        <dbReference type="Rhea" id="RHEA:17989"/>
        <dbReference type="Rhea" id="RHEA-COMP:9863"/>
        <dbReference type="Rhea" id="RHEA-COMP:11604"/>
        <dbReference type="ChEBI" id="CHEBI:15378"/>
        <dbReference type="ChEBI" id="CHEBI:29999"/>
        <dbReference type="ChEBI" id="CHEBI:30616"/>
        <dbReference type="ChEBI" id="CHEBI:83421"/>
        <dbReference type="ChEBI" id="CHEBI:456216"/>
        <dbReference type="EC" id="2.7.11.1"/>
    </reaction>
</comment>
<reference evidence="15 16" key="1">
    <citation type="journal article" date="2008" name="Science">
        <title>The Physcomitrella genome reveals evolutionary insights into the conquest of land by plants.</title>
        <authorList>
            <person name="Rensing S."/>
            <person name="Lang D."/>
            <person name="Zimmer A."/>
            <person name="Terry A."/>
            <person name="Salamov A."/>
            <person name="Shapiro H."/>
            <person name="Nishiyama T."/>
            <person name="Perroud P.-F."/>
            <person name="Lindquist E."/>
            <person name="Kamisugi Y."/>
            <person name="Tanahashi T."/>
            <person name="Sakakibara K."/>
            <person name="Fujita T."/>
            <person name="Oishi K."/>
            <person name="Shin-I T."/>
            <person name="Kuroki Y."/>
            <person name="Toyoda A."/>
            <person name="Suzuki Y."/>
            <person name="Hashimoto A."/>
            <person name="Yamaguchi K."/>
            <person name="Sugano A."/>
            <person name="Kohara Y."/>
            <person name="Fujiyama A."/>
            <person name="Anterola A."/>
            <person name="Aoki S."/>
            <person name="Ashton N."/>
            <person name="Barbazuk W.B."/>
            <person name="Barker E."/>
            <person name="Bennetzen J."/>
            <person name="Bezanilla M."/>
            <person name="Blankenship R."/>
            <person name="Cho S.H."/>
            <person name="Dutcher S."/>
            <person name="Estelle M."/>
            <person name="Fawcett J.A."/>
            <person name="Gundlach H."/>
            <person name="Hanada K."/>
            <person name="Heyl A."/>
            <person name="Hicks K.A."/>
            <person name="Hugh J."/>
            <person name="Lohr M."/>
            <person name="Mayer K."/>
            <person name="Melkozernov A."/>
            <person name="Murata T."/>
            <person name="Nelson D."/>
            <person name="Pils B."/>
            <person name="Prigge M."/>
            <person name="Reiss B."/>
            <person name="Renner T."/>
            <person name="Rombauts S."/>
            <person name="Rushton P."/>
            <person name="Sanderfoot A."/>
            <person name="Schween G."/>
            <person name="Shiu S.-H."/>
            <person name="Stueber K."/>
            <person name="Theodoulou F.L."/>
            <person name="Tu H."/>
            <person name="Van de Peer Y."/>
            <person name="Verrier P.J."/>
            <person name="Waters E."/>
            <person name="Wood A."/>
            <person name="Yang L."/>
            <person name="Cove D."/>
            <person name="Cuming A."/>
            <person name="Hasebe M."/>
            <person name="Lucas S."/>
            <person name="Mishler D.B."/>
            <person name="Reski R."/>
            <person name="Grigoriev I."/>
            <person name="Quatrano R.S."/>
            <person name="Boore J.L."/>
        </authorList>
    </citation>
    <scope>NUCLEOTIDE SEQUENCE [LARGE SCALE GENOMIC DNA]</scope>
    <source>
        <strain evidence="15 16">cv. Gransden 2004</strain>
    </source>
</reference>
<dbReference type="PROSITE" id="PS50297">
    <property type="entry name" value="ANK_REP_REGION"/>
    <property type="match status" value="1"/>
</dbReference>
<dbReference type="FunFam" id="1.10.510.10:FF:000355">
    <property type="entry name" value="Integrin-linked protein kinase family"/>
    <property type="match status" value="1"/>
</dbReference>
<evidence type="ECO:0000256" key="3">
    <source>
        <dbReference type="ARBA" id="ARBA00022527"/>
    </source>
</evidence>
<dbReference type="OrthoDB" id="4062651at2759"/>
<evidence type="ECO:0000256" key="6">
    <source>
        <dbReference type="ARBA" id="ARBA00022741"/>
    </source>
</evidence>
<dbReference type="AlphaFoldDB" id="A0A7I4E5D0"/>
<dbReference type="InterPro" id="IPR036770">
    <property type="entry name" value="Ankyrin_rpt-contain_sf"/>
</dbReference>
<dbReference type="InterPro" id="IPR011009">
    <property type="entry name" value="Kinase-like_dom_sf"/>
</dbReference>
<feature type="binding site" evidence="12">
    <location>
        <position position="161"/>
    </location>
    <ligand>
        <name>ATP</name>
        <dbReference type="ChEBI" id="CHEBI:30616"/>
    </ligand>
</feature>
<proteinExistence type="inferred from homology"/>
<dbReference type="CDD" id="cd13999">
    <property type="entry name" value="STKc_MAP3K-like"/>
    <property type="match status" value="1"/>
</dbReference>
<gene>
    <name evidence="15" type="primary">LOC112283145</name>
</gene>
<reference evidence="15" key="3">
    <citation type="submission" date="2020-12" db="UniProtKB">
        <authorList>
            <consortium name="EnsemblPlants"/>
        </authorList>
    </citation>
    <scope>IDENTIFICATION</scope>
</reference>
<dbReference type="Pfam" id="PF12796">
    <property type="entry name" value="Ank_2"/>
    <property type="match status" value="1"/>
</dbReference>
<accession>A0A7I4E5D0</accession>
<dbReference type="KEGG" id="ppp:112283145"/>
<name>A0A7I4E5D0_PHYPA</name>
<dbReference type="SUPFAM" id="SSF48403">
    <property type="entry name" value="Ankyrin repeat"/>
    <property type="match status" value="1"/>
</dbReference>
<evidence type="ECO:0000256" key="5">
    <source>
        <dbReference type="ARBA" id="ARBA00022737"/>
    </source>
</evidence>
<feature type="repeat" description="ANK" evidence="11">
    <location>
        <begin position="43"/>
        <end position="75"/>
    </location>
</feature>
<dbReference type="GO" id="GO:0007165">
    <property type="term" value="P:signal transduction"/>
    <property type="evidence" value="ECO:0000318"/>
    <property type="project" value="GO_Central"/>
</dbReference>
<feature type="domain" description="Protein kinase" evidence="14">
    <location>
        <begin position="134"/>
        <end position="394"/>
    </location>
</feature>
<keyword evidence="5" id="KW-0677">Repeat</keyword>
<dbReference type="PROSITE" id="PS00107">
    <property type="entry name" value="PROTEIN_KINASE_ATP"/>
    <property type="match status" value="1"/>
</dbReference>
<dbReference type="EnsemblPlants" id="Pp3c6_6480V3.3">
    <property type="protein sequence ID" value="Pp3c6_6480V3.3"/>
    <property type="gene ID" value="Pp3c6_6480"/>
</dbReference>
<dbReference type="InterPro" id="IPR000719">
    <property type="entry name" value="Prot_kinase_dom"/>
</dbReference>
<evidence type="ECO:0000256" key="10">
    <source>
        <dbReference type="ARBA" id="ARBA00048679"/>
    </source>
</evidence>
<sequence length="427" mass="48304">MGKGRERALAQVHWAVINDDVEALKKLLEREEGAWLINGADYDKRTPLHVAVSNNSLMSAQLLLSAGAASDPLDRWCNSPLANAQKLGFSSMARLLKRYGAEPVAENRWGDGALITKPPQSWSWRISDPSEIDFEGGKLIGSGAFGEIRQANWWGTTVAVKTIRASLSQDRAVVKDFIGEVELLVQLRHPNIVQFLAAVTTKKPLMLVTEYLPGGDLHALIQKGPLPTDLAVAFALDIARGIAYLHGGPNVVIHRDIKPRNLIIDENNVLKVGDFGLSKLVKVTNVHDVYKLTGETGSYRYMAPEVFLKEDYNTKVDVFSFAMVLYEMFEGAAPFNSEESYEAAYMVARFNKRPEFGSRTYYPEGMRELITRCWSEFAVKRPDFDYIIEELEKIQERSPRQDRHCFRHLLQRIRCNTRMRSATWLRN</sequence>
<protein>
    <recommendedName>
        <fullName evidence="2">non-specific serine/threonine protein kinase</fullName>
        <ecNumber evidence="2">2.7.11.1</ecNumber>
    </recommendedName>
</protein>
<reference evidence="15 16" key="2">
    <citation type="journal article" date="2018" name="Plant J.">
        <title>The Physcomitrella patens chromosome-scale assembly reveals moss genome structure and evolution.</title>
        <authorList>
            <person name="Lang D."/>
            <person name="Ullrich K.K."/>
            <person name="Murat F."/>
            <person name="Fuchs J."/>
            <person name="Jenkins J."/>
            <person name="Haas F.B."/>
            <person name="Piednoel M."/>
            <person name="Gundlach H."/>
            <person name="Van Bel M."/>
            <person name="Meyberg R."/>
            <person name="Vives C."/>
            <person name="Morata J."/>
            <person name="Symeonidi A."/>
            <person name="Hiss M."/>
            <person name="Muchero W."/>
            <person name="Kamisugi Y."/>
            <person name="Saleh O."/>
            <person name="Blanc G."/>
            <person name="Decker E.L."/>
            <person name="van Gessel N."/>
            <person name="Grimwood J."/>
            <person name="Hayes R.D."/>
            <person name="Graham S.W."/>
            <person name="Gunter L.E."/>
            <person name="McDaniel S.F."/>
            <person name="Hoernstein S.N.W."/>
            <person name="Larsson A."/>
            <person name="Li F.W."/>
            <person name="Perroud P.F."/>
            <person name="Phillips J."/>
            <person name="Ranjan P."/>
            <person name="Rokshar D.S."/>
            <person name="Rothfels C.J."/>
            <person name="Schneider L."/>
            <person name="Shu S."/>
            <person name="Stevenson D.W."/>
            <person name="Thummler F."/>
            <person name="Tillich M."/>
            <person name="Villarreal Aguilar J.C."/>
            <person name="Widiez T."/>
            <person name="Wong G.K."/>
            <person name="Wymore A."/>
            <person name="Zhang Y."/>
            <person name="Zimmer A.D."/>
            <person name="Quatrano R.S."/>
            <person name="Mayer K.F.X."/>
            <person name="Goodstein D."/>
            <person name="Casacuberta J.M."/>
            <person name="Vandepoele K."/>
            <person name="Reski R."/>
            <person name="Cuming A.C."/>
            <person name="Tuskan G.A."/>
            <person name="Maumus F."/>
            <person name="Salse J."/>
            <person name="Schmutz J."/>
            <person name="Rensing S.A."/>
        </authorList>
    </citation>
    <scope>NUCLEOTIDE SEQUENCE [LARGE SCALE GENOMIC DNA]</scope>
    <source>
        <strain evidence="15 16">cv. Gransden 2004</strain>
    </source>
</reference>
<dbReference type="PANTHER" id="PTHR44329:SF289">
    <property type="entry name" value="SERINE_THREONINE-PROTEIN KINASE VIK"/>
    <property type="match status" value="1"/>
</dbReference>
<dbReference type="Gramene" id="Pp3c6_6480V3.3">
    <property type="protein sequence ID" value="Pp3c6_6480V3.3"/>
    <property type="gene ID" value="Pp3c6_6480"/>
</dbReference>
<organism evidence="15 16">
    <name type="scientific">Physcomitrium patens</name>
    <name type="common">Spreading-leaved earth moss</name>
    <name type="synonym">Physcomitrella patens</name>
    <dbReference type="NCBI Taxonomy" id="3218"/>
    <lineage>
        <taxon>Eukaryota</taxon>
        <taxon>Viridiplantae</taxon>
        <taxon>Streptophyta</taxon>
        <taxon>Embryophyta</taxon>
        <taxon>Bryophyta</taxon>
        <taxon>Bryophytina</taxon>
        <taxon>Bryopsida</taxon>
        <taxon>Funariidae</taxon>
        <taxon>Funariales</taxon>
        <taxon>Funariaceae</taxon>
        <taxon>Physcomitrium</taxon>
    </lineage>
</organism>
<dbReference type="FunFam" id="1.25.40.20:FF:000806">
    <property type="entry name" value="Predicted protein"/>
    <property type="match status" value="1"/>
</dbReference>
<dbReference type="PROSITE" id="PS50011">
    <property type="entry name" value="PROTEIN_KINASE_DOM"/>
    <property type="match status" value="1"/>
</dbReference>
<comment type="catalytic activity">
    <reaction evidence="9">
        <text>L-threonyl-[protein] + ATP = O-phospho-L-threonyl-[protein] + ADP + H(+)</text>
        <dbReference type="Rhea" id="RHEA:46608"/>
        <dbReference type="Rhea" id="RHEA-COMP:11060"/>
        <dbReference type="Rhea" id="RHEA-COMP:11605"/>
        <dbReference type="ChEBI" id="CHEBI:15378"/>
        <dbReference type="ChEBI" id="CHEBI:30013"/>
        <dbReference type="ChEBI" id="CHEBI:30616"/>
        <dbReference type="ChEBI" id="CHEBI:61977"/>
        <dbReference type="ChEBI" id="CHEBI:456216"/>
        <dbReference type="EC" id="2.7.11.1"/>
    </reaction>
</comment>
<evidence type="ECO:0000256" key="8">
    <source>
        <dbReference type="ARBA" id="ARBA00022840"/>
    </source>
</evidence>
<dbReference type="PANTHER" id="PTHR44329">
    <property type="entry name" value="SERINE/THREONINE-PROTEIN KINASE TNNI3K-RELATED"/>
    <property type="match status" value="1"/>
</dbReference>
<dbReference type="EC" id="2.7.11.1" evidence="2"/>
<dbReference type="Gene3D" id="1.25.40.20">
    <property type="entry name" value="Ankyrin repeat-containing domain"/>
    <property type="match status" value="1"/>
</dbReference>
<evidence type="ECO:0000313" key="15">
    <source>
        <dbReference type="EnsemblPlants" id="Pp3c6_6480V3.3"/>
    </source>
</evidence>
<evidence type="ECO:0000259" key="14">
    <source>
        <dbReference type="PROSITE" id="PS50011"/>
    </source>
</evidence>
<dbReference type="FunFam" id="3.30.200.20:FF:000180">
    <property type="entry name" value="serine/threonine-protein kinase STY46-like"/>
    <property type="match status" value="1"/>
</dbReference>
<dbReference type="InterPro" id="IPR002110">
    <property type="entry name" value="Ankyrin_rpt"/>
</dbReference>
<dbReference type="GeneID" id="112283145"/>
<dbReference type="Pfam" id="PF07714">
    <property type="entry name" value="PK_Tyr_Ser-Thr"/>
    <property type="match status" value="1"/>
</dbReference>
<dbReference type="SMART" id="SM00220">
    <property type="entry name" value="S_TKc"/>
    <property type="match status" value="1"/>
</dbReference>
<keyword evidence="6 12" id="KW-0547">Nucleotide-binding</keyword>
<dbReference type="EMBL" id="ABEU02000006">
    <property type="status" value="NOT_ANNOTATED_CDS"/>
    <property type="molecule type" value="Genomic_DNA"/>
</dbReference>
<keyword evidence="16" id="KW-1185">Reference proteome</keyword>
<dbReference type="PROSITE" id="PS00108">
    <property type="entry name" value="PROTEIN_KINASE_ST"/>
    <property type="match status" value="1"/>
</dbReference>
<evidence type="ECO:0000256" key="11">
    <source>
        <dbReference type="PROSITE-ProRule" id="PRU00023"/>
    </source>
</evidence>
<dbReference type="SUPFAM" id="SSF56112">
    <property type="entry name" value="Protein kinase-like (PK-like)"/>
    <property type="match status" value="1"/>
</dbReference>
<evidence type="ECO:0000256" key="7">
    <source>
        <dbReference type="ARBA" id="ARBA00022777"/>
    </source>
</evidence>
<evidence type="ECO:0000256" key="13">
    <source>
        <dbReference type="RuleBase" id="RU000304"/>
    </source>
</evidence>
<evidence type="ECO:0000313" key="16">
    <source>
        <dbReference type="Proteomes" id="UP000006727"/>
    </source>
</evidence>
<dbReference type="InterPro" id="IPR008271">
    <property type="entry name" value="Ser/Thr_kinase_AS"/>
</dbReference>
<dbReference type="Gene3D" id="3.30.200.20">
    <property type="entry name" value="Phosphorylase Kinase, domain 1"/>
    <property type="match status" value="1"/>
</dbReference>
<dbReference type="Gene3D" id="1.10.510.10">
    <property type="entry name" value="Transferase(Phosphotransferase) domain 1"/>
    <property type="match status" value="1"/>
</dbReference>
<dbReference type="GO" id="GO:0005524">
    <property type="term" value="F:ATP binding"/>
    <property type="evidence" value="ECO:0007669"/>
    <property type="project" value="UniProtKB-UniRule"/>
</dbReference>
<evidence type="ECO:0000256" key="1">
    <source>
        <dbReference type="ARBA" id="ARBA00005843"/>
    </source>
</evidence>
<dbReference type="InterPro" id="IPR017441">
    <property type="entry name" value="Protein_kinase_ATP_BS"/>
</dbReference>
<keyword evidence="11" id="KW-0040">ANK repeat</keyword>
<evidence type="ECO:0000256" key="12">
    <source>
        <dbReference type="PROSITE-ProRule" id="PRU10141"/>
    </source>
</evidence>
<evidence type="ECO:0000256" key="2">
    <source>
        <dbReference type="ARBA" id="ARBA00012513"/>
    </source>
</evidence>
<dbReference type="InterPro" id="IPR001245">
    <property type="entry name" value="Ser-Thr/Tyr_kinase_cat_dom"/>
</dbReference>